<name>A0A366HZQ7_9FIRM</name>
<dbReference type="OrthoDB" id="307788at2"/>
<evidence type="ECO:0000313" key="3">
    <source>
        <dbReference type="EMBL" id="RBP59945.1"/>
    </source>
</evidence>
<dbReference type="GO" id="GO:0043024">
    <property type="term" value="F:ribosomal small subunit binding"/>
    <property type="evidence" value="ECO:0007669"/>
    <property type="project" value="TreeGrafter"/>
</dbReference>
<dbReference type="AlphaFoldDB" id="A0A366HZQ7"/>
<dbReference type="GO" id="GO:0030490">
    <property type="term" value="P:maturation of SSU-rRNA"/>
    <property type="evidence" value="ECO:0007669"/>
    <property type="project" value="UniProtKB-UniRule"/>
</dbReference>
<dbReference type="EMBL" id="QNRX01000017">
    <property type="protein sequence ID" value="RBP59945.1"/>
    <property type="molecule type" value="Genomic_DNA"/>
</dbReference>
<dbReference type="Proteomes" id="UP000253490">
    <property type="component" value="Unassembled WGS sequence"/>
</dbReference>
<keyword evidence="1 2" id="KW-0690">Ribosome biogenesis</keyword>
<dbReference type="InterPro" id="IPR015946">
    <property type="entry name" value="KH_dom-like_a/b"/>
</dbReference>
<gene>
    <name evidence="2" type="primary">rbfA</name>
    <name evidence="3" type="ORF">DES36_11740</name>
</gene>
<dbReference type="SUPFAM" id="SSF89919">
    <property type="entry name" value="Ribosome-binding factor A, RbfA"/>
    <property type="match status" value="1"/>
</dbReference>
<evidence type="ECO:0000256" key="1">
    <source>
        <dbReference type="ARBA" id="ARBA00022517"/>
    </source>
</evidence>
<reference evidence="3 4" key="1">
    <citation type="submission" date="2018-06" db="EMBL/GenBank/DDBJ databases">
        <title>Genomic Encyclopedia of Type Strains, Phase IV (KMG-IV): sequencing the most valuable type-strain genomes for metagenomic binning, comparative biology and taxonomic classification.</title>
        <authorList>
            <person name="Goeker M."/>
        </authorList>
    </citation>
    <scope>NUCLEOTIDE SEQUENCE [LARGE SCALE GENOMIC DNA]</scope>
    <source>
        <strain evidence="3 4">DSM 22112</strain>
    </source>
</reference>
<comment type="subcellular location">
    <subcellularLocation>
        <location evidence="2">Cytoplasm</location>
    </subcellularLocation>
</comment>
<dbReference type="GO" id="GO:0005829">
    <property type="term" value="C:cytosol"/>
    <property type="evidence" value="ECO:0007669"/>
    <property type="project" value="TreeGrafter"/>
</dbReference>
<dbReference type="PANTHER" id="PTHR33515:SF1">
    <property type="entry name" value="RIBOSOME-BINDING FACTOR A, CHLOROPLASTIC-RELATED"/>
    <property type="match status" value="1"/>
</dbReference>
<sequence>MSTRIQRINETLKQELSHYIRFELKDPRLNNDMISIIRVEATGDLRFAKVFVSIFENAPDKKKEMLEILKKSAGFLRKQIGKSLTTHYTPELLFELDNSIEYGVHIDHLLRKINHKDN</sequence>
<dbReference type="Pfam" id="PF02033">
    <property type="entry name" value="RBFA"/>
    <property type="match status" value="1"/>
</dbReference>
<dbReference type="NCBIfam" id="TIGR00082">
    <property type="entry name" value="rbfA"/>
    <property type="match status" value="1"/>
</dbReference>
<comment type="function">
    <text evidence="2">One of several proteins that assist in the late maturation steps of the functional core of the 30S ribosomal subunit. Associates with free 30S ribosomal subunits (but not with 30S subunits that are part of 70S ribosomes or polysomes). Required for efficient processing of 16S rRNA. May interact with the 5'-terminal helix region of 16S rRNA.</text>
</comment>
<dbReference type="RefSeq" id="WP_113921401.1">
    <property type="nucleotide sequence ID" value="NZ_QNRX01000017.1"/>
</dbReference>
<keyword evidence="4" id="KW-1185">Reference proteome</keyword>
<evidence type="ECO:0000313" key="4">
    <source>
        <dbReference type="Proteomes" id="UP000253490"/>
    </source>
</evidence>
<comment type="similarity">
    <text evidence="2">Belongs to the RbfA family.</text>
</comment>
<comment type="subunit">
    <text evidence="2">Monomer. Binds 30S ribosomal subunits, but not 50S ribosomal subunits or 70S ribosomes.</text>
</comment>
<dbReference type="InterPro" id="IPR000238">
    <property type="entry name" value="RbfA"/>
</dbReference>
<dbReference type="InterPro" id="IPR023799">
    <property type="entry name" value="RbfA_dom_sf"/>
</dbReference>
<comment type="caution">
    <text evidence="3">The sequence shown here is derived from an EMBL/GenBank/DDBJ whole genome shotgun (WGS) entry which is preliminary data.</text>
</comment>
<proteinExistence type="inferred from homology"/>
<dbReference type="PANTHER" id="PTHR33515">
    <property type="entry name" value="RIBOSOME-BINDING FACTOR A, CHLOROPLASTIC-RELATED"/>
    <property type="match status" value="1"/>
</dbReference>
<keyword evidence="2" id="KW-0963">Cytoplasm</keyword>
<accession>A0A366HZQ7</accession>
<dbReference type="Gene3D" id="3.30.300.20">
    <property type="match status" value="1"/>
</dbReference>
<evidence type="ECO:0000256" key="2">
    <source>
        <dbReference type="HAMAP-Rule" id="MF_00003"/>
    </source>
</evidence>
<protein>
    <recommendedName>
        <fullName evidence="2">Ribosome-binding factor A</fullName>
    </recommendedName>
</protein>
<organism evidence="3 4">
    <name type="scientific">Alkalibaculum bacchi</name>
    <dbReference type="NCBI Taxonomy" id="645887"/>
    <lineage>
        <taxon>Bacteria</taxon>
        <taxon>Bacillati</taxon>
        <taxon>Bacillota</taxon>
        <taxon>Clostridia</taxon>
        <taxon>Eubacteriales</taxon>
        <taxon>Eubacteriaceae</taxon>
        <taxon>Alkalibaculum</taxon>
    </lineage>
</organism>
<dbReference type="HAMAP" id="MF_00003">
    <property type="entry name" value="RbfA"/>
    <property type="match status" value="1"/>
</dbReference>